<dbReference type="RefSeq" id="XP_015185509.1">
    <property type="nucleotide sequence ID" value="XM_015330023.1"/>
</dbReference>
<evidence type="ECO:0000313" key="3">
    <source>
        <dbReference type="Proteomes" id="UP000694924"/>
    </source>
</evidence>
<dbReference type="InterPro" id="IPR023340">
    <property type="entry name" value="UMA"/>
</dbReference>
<dbReference type="PROSITE" id="PS51497">
    <property type="entry name" value="UMA"/>
    <property type="match status" value="1"/>
</dbReference>
<name>A0ABM1IZ72_POLDO</name>
<proteinExistence type="predicted"/>
<organism evidence="3 4">
    <name type="scientific">Polistes dominula</name>
    <name type="common">European paper wasp</name>
    <name type="synonym">Vespa dominula</name>
    <dbReference type="NCBI Taxonomy" id="743375"/>
    <lineage>
        <taxon>Eukaryota</taxon>
        <taxon>Metazoa</taxon>
        <taxon>Ecdysozoa</taxon>
        <taxon>Arthropoda</taxon>
        <taxon>Hexapoda</taxon>
        <taxon>Insecta</taxon>
        <taxon>Pterygota</taxon>
        <taxon>Neoptera</taxon>
        <taxon>Endopterygota</taxon>
        <taxon>Hymenoptera</taxon>
        <taxon>Apocrita</taxon>
        <taxon>Aculeata</taxon>
        <taxon>Vespoidea</taxon>
        <taxon>Vespidae</taxon>
        <taxon>Polistinae</taxon>
        <taxon>Polistini</taxon>
        <taxon>Polistes</taxon>
    </lineage>
</organism>
<dbReference type="GeneID" id="107071227"/>
<evidence type="ECO:0000256" key="1">
    <source>
        <dbReference type="SAM" id="MobiDB-lite"/>
    </source>
</evidence>
<protein>
    <submittedName>
        <fullName evidence="4">Uncharacterized protein LOC107071227</fullName>
    </submittedName>
</protein>
<accession>A0ABM1IZ72</accession>
<evidence type="ECO:0000259" key="2">
    <source>
        <dbReference type="PROSITE" id="PS51497"/>
    </source>
</evidence>
<feature type="domain" description="UMA" evidence="2">
    <location>
        <begin position="86"/>
        <end position="135"/>
    </location>
</feature>
<sequence>MSWFFGKKKQQKESPVESTEDLTSTNIDNEFEKIEISPPYPVPPNTQDGTPPSSSNLYPLINKVTDYPTYPTDTTKNNQSDTIQYFNGVPFKLSKNLERNDLELEKFRVNEILSFIQRIDELNLDYDFTHEKSVIAEMNSTSDE</sequence>
<dbReference type="InterPro" id="IPR018798">
    <property type="entry name" value="MVB12A/B"/>
</dbReference>
<reference evidence="4" key="1">
    <citation type="submission" date="2025-08" db="UniProtKB">
        <authorList>
            <consortium name="RefSeq"/>
        </authorList>
    </citation>
    <scope>IDENTIFICATION</scope>
    <source>
        <tissue evidence="4">Whole body</tissue>
    </source>
</reference>
<feature type="compositionally biased region" description="Basic residues" evidence="1">
    <location>
        <begin position="1"/>
        <end position="10"/>
    </location>
</feature>
<dbReference type="Proteomes" id="UP000694924">
    <property type="component" value="Unplaced"/>
</dbReference>
<feature type="compositionally biased region" description="Polar residues" evidence="1">
    <location>
        <begin position="45"/>
        <end position="57"/>
    </location>
</feature>
<keyword evidence="3" id="KW-1185">Reference proteome</keyword>
<dbReference type="Pfam" id="PF10240">
    <property type="entry name" value="DUF2464"/>
    <property type="match status" value="1"/>
</dbReference>
<feature type="region of interest" description="Disordered" evidence="1">
    <location>
        <begin position="1"/>
        <end position="59"/>
    </location>
</feature>
<evidence type="ECO:0000313" key="4">
    <source>
        <dbReference type="RefSeq" id="XP_015185509.1"/>
    </source>
</evidence>
<gene>
    <name evidence="4" type="primary">LOC107071227</name>
</gene>